<protein>
    <submittedName>
        <fullName evidence="2">NAD(P)-binding protein</fullName>
    </submittedName>
</protein>
<dbReference type="Pfam" id="PF01408">
    <property type="entry name" value="GFO_IDH_MocA"/>
    <property type="match status" value="1"/>
</dbReference>
<dbReference type="EMBL" id="MU004240">
    <property type="protein sequence ID" value="KAF2665472.1"/>
    <property type="molecule type" value="Genomic_DNA"/>
</dbReference>
<evidence type="ECO:0000313" key="3">
    <source>
        <dbReference type="Proteomes" id="UP000799302"/>
    </source>
</evidence>
<dbReference type="GO" id="GO:0000166">
    <property type="term" value="F:nucleotide binding"/>
    <property type="evidence" value="ECO:0007669"/>
    <property type="project" value="InterPro"/>
</dbReference>
<dbReference type="SUPFAM" id="SSF55347">
    <property type="entry name" value="Glyceraldehyde-3-phosphate dehydrogenase-like, C-terminal domain"/>
    <property type="match status" value="1"/>
</dbReference>
<sequence length="543" mass="60784">MPAAPSSTLTPSGVGPTPPSHAPRILFIGAGSQGHAYAAPITRNGLGTIVGICEPIPYKRQEFGGRYIWGKRPPLAHEQFLLWEDFINYELSRREAVKAGDIGEDDAQYKGVDAAFICVLDELHIKVVKALAPLGLHIMCEKPLATNLQDCVSIMSSVKREWQVLGRKTIFGIGHVLRYSPQNMMLRKLIREDKVIGDVVSLEHTEPVGWWHMAHSFVRGNWRRDDTTAPILLTKCCHDIDFLMWLLCSPASSTSADPPHVPSYIFSSGNLTHFRKARKPLGAGSATNCMSCPIQEKCAYSAKNIYVNKHFRKRDFDWPLKIVVPEIEDLYEEQGKEKAEQRILEVLAEDYTAETPESVVKSRPWFGRCVWECDNNVCDDQTVTLTWEDDPLSTTPAIDGEIVQLGDRAAKTAIFHMTAPTEKICERRGRIYGTEGELTYDEDYVSVYDFATDKSTRYRAKAGQGHGHGGGDDALAEHFCRAAQAVLSGEMEVELAQKTWLGCDLEEVVRSHVAVFFGEIARTGRTVVDWRKMWADMVEKPLA</sequence>
<keyword evidence="3" id="KW-1185">Reference proteome</keyword>
<evidence type="ECO:0000313" key="2">
    <source>
        <dbReference type="EMBL" id="KAF2665472.1"/>
    </source>
</evidence>
<dbReference type="PANTHER" id="PTHR43377">
    <property type="entry name" value="BILIVERDIN REDUCTASE A"/>
    <property type="match status" value="1"/>
</dbReference>
<dbReference type="InterPro" id="IPR000683">
    <property type="entry name" value="Gfo/Idh/MocA-like_OxRdtase_N"/>
</dbReference>
<dbReference type="InterPro" id="IPR036291">
    <property type="entry name" value="NAD(P)-bd_dom_sf"/>
</dbReference>
<dbReference type="AlphaFoldDB" id="A0A6A6U053"/>
<feature type="domain" description="Gfo/Idh/MocA-like oxidoreductase N-terminal" evidence="1">
    <location>
        <begin position="24"/>
        <end position="161"/>
    </location>
</feature>
<gene>
    <name evidence="2" type="ORF">BT63DRAFT_66705</name>
</gene>
<organism evidence="2 3">
    <name type="scientific">Microthyrium microscopicum</name>
    <dbReference type="NCBI Taxonomy" id="703497"/>
    <lineage>
        <taxon>Eukaryota</taxon>
        <taxon>Fungi</taxon>
        <taxon>Dikarya</taxon>
        <taxon>Ascomycota</taxon>
        <taxon>Pezizomycotina</taxon>
        <taxon>Dothideomycetes</taxon>
        <taxon>Dothideomycetes incertae sedis</taxon>
        <taxon>Microthyriales</taxon>
        <taxon>Microthyriaceae</taxon>
        <taxon>Microthyrium</taxon>
    </lineage>
</organism>
<dbReference type="Gene3D" id="3.40.50.720">
    <property type="entry name" value="NAD(P)-binding Rossmann-like Domain"/>
    <property type="match status" value="1"/>
</dbReference>
<name>A0A6A6U053_9PEZI</name>
<dbReference type="Gene3D" id="3.30.360.10">
    <property type="entry name" value="Dihydrodipicolinate Reductase, domain 2"/>
    <property type="match status" value="1"/>
</dbReference>
<proteinExistence type="predicted"/>
<dbReference type="Proteomes" id="UP000799302">
    <property type="component" value="Unassembled WGS sequence"/>
</dbReference>
<dbReference type="PANTHER" id="PTHR43377:SF12">
    <property type="entry name" value="BINDING ROSSMANN FOLD OXIDOREDUCTASE, PUTATIVE (AFU_ORTHOLOGUE AFUA_3G11840)-RELATED"/>
    <property type="match status" value="1"/>
</dbReference>
<accession>A0A6A6U053</accession>
<reference evidence="2" key="1">
    <citation type="journal article" date="2020" name="Stud. Mycol.">
        <title>101 Dothideomycetes genomes: a test case for predicting lifestyles and emergence of pathogens.</title>
        <authorList>
            <person name="Haridas S."/>
            <person name="Albert R."/>
            <person name="Binder M."/>
            <person name="Bloem J."/>
            <person name="Labutti K."/>
            <person name="Salamov A."/>
            <person name="Andreopoulos B."/>
            <person name="Baker S."/>
            <person name="Barry K."/>
            <person name="Bills G."/>
            <person name="Bluhm B."/>
            <person name="Cannon C."/>
            <person name="Castanera R."/>
            <person name="Culley D."/>
            <person name="Daum C."/>
            <person name="Ezra D."/>
            <person name="Gonzalez J."/>
            <person name="Henrissat B."/>
            <person name="Kuo A."/>
            <person name="Liang C."/>
            <person name="Lipzen A."/>
            <person name="Lutzoni F."/>
            <person name="Magnuson J."/>
            <person name="Mondo S."/>
            <person name="Nolan M."/>
            <person name="Ohm R."/>
            <person name="Pangilinan J."/>
            <person name="Park H.-J."/>
            <person name="Ramirez L."/>
            <person name="Alfaro M."/>
            <person name="Sun H."/>
            <person name="Tritt A."/>
            <person name="Yoshinaga Y."/>
            <person name="Zwiers L.-H."/>
            <person name="Turgeon B."/>
            <person name="Goodwin S."/>
            <person name="Spatafora J."/>
            <person name="Crous P."/>
            <person name="Grigoriev I."/>
        </authorList>
    </citation>
    <scope>NUCLEOTIDE SEQUENCE</scope>
    <source>
        <strain evidence="2">CBS 115976</strain>
    </source>
</reference>
<dbReference type="OrthoDB" id="2129491at2759"/>
<dbReference type="SUPFAM" id="SSF51735">
    <property type="entry name" value="NAD(P)-binding Rossmann-fold domains"/>
    <property type="match status" value="1"/>
</dbReference>
<dbReference type="InterPro" id="IPR051450">
    <property type="entry name" value="Gfo/Idh/MocA_Oxidoreductases"/>
</dbReference>
<evidence type="ECO:0000259" key="1">
    <source>
        <dbReference type="Pfam" id="PF01408"/>
    </source>
</evidence>